<dbReference type="KEGG" id="mmd:GYY_09300"/>
<accession>G0H451</accession>
<dbReference type="PATRIC" id="fig|1053692.7.peg.1854"/>
<protein>
    <submittedName>
        <fullName evidence="1">Uncharacterized protein</fullName>
    </submittedName>
</protein>
<proteinExistence type="predicted"/>
<dbReference type="Proteomes" id="UP000008889">
    <property type="component" value="Chromosome"/>
</dbReference>
<gene>
    <name evidence="1" type="ORF">GYY_09300</name>
</gene>
<dbReference type="InterPro" id="IPR055812">
    <property type="entry name" value="DUF7388"/>
</dbReference>
<sequence>MLAIATKLTKINYDYEKLLEINKNVSKSFDYHVIDAETTLLDESILENLKKAVLTVQSKRMDSFELLEKYASYDFDICVVLGNKAYLSKKEANFQKTRIMHVLEKAITYKNKIWVGTEGVENLAKEFIEKNDLISYYVYGCENPDISSKKAIYIPYVEKMDENILNSMKNYLGRRENYHGNWQDFIVSLDDLKNEDLDKIKDHIVVGYPINQDYVNILNFKNKFLGKITFLFIIFLLRS</sequence>
<dbReference type="RefSeq" id="WP_013999973.1">
    <property type="nucleotide sequence ID" value="NC_015847.1"/>
</dbReference>
<evidence type="ECO:0000313" key="2">
    <source>
        <dbReference type="Proteomes" id="UP000008889"/>
    </source>
</evidence>
<evidence type="ECO:0000313" key="1">
    <source>
        <dbReference type="EMBL" id="AEK20711.1"/>
    </source>
</evidence>
<reference evidence="1 2" key="1">
    <citation type="journal article" date="2011" name="J. Bacteriol.">
        <title>Complete Genome Sequence of a Nonculturable Methanococcus maripaludis Strain Extracted in a Metagenomic Survey of Petroleum Reservoir Fluids.</title>
        <authorList>
            <person name="Wang X."/>
            <person name="Greenfield P."/>
            <person name="Li D."/>
            <person name="Hendry P."/>
            <person name="Volk H."/>
            <person name="Sutherland T.D."/>
        </authorList>
    </citation>
    <scope>NUCLEOTIDE SEQUENCE [LARGE SCALE GENOMIC DNA]</scope>
    <source>
        <strain evidence="1 2">X1</strain>
    </source>
</reference>
<dbReference type="GeneID" id="10983275"/>
<dbReference type="AlphaFoldDB" id="G0H451"/>
<dbReference type="Pfam" id="PF24114">
    <property type="entry name" value="DUF7388"/>
    <property type="match status" value="1"/>
</dbReference>
<dbReference type="HOGENOM" id="CLU_1100981_0_0_2"/>
<dbReference type="EMBL" id="CP002913">
    <property type="protein sequence ID" value="AEK20711.1"/>
    <property type="molecule type" value="Genomic_DNA"/>
</dbReference>
<name>G0H451_METMI</name>
<organism evidence="2">
    <name type="scientific">Methanococcus maripaludis X1</name>
    <dbReference type="NCBI Taxonomy" id="1053692"/>
    <lineage>
        <taxon>Archaea</taxon>
        <taxon>Methanobacteriati</taxon>
        <taxon>Methanobacteriota</taxon>
        <taxon>Methanomada group</taxon>
        <taxon>Methanococci</taxon>
        <taxon>Methanococcales</taxon>
        <taxon>Methanococcaceae</taxon>
        <taxon>Methanococcus</taxon>
    </lineage>
</organism>